<keyword evidence="4" id="KW-1185">Reference proteome</keyword>
<dbReference type="AlphaFoldDB" id="A0A653BZ40"/>
<dbReference type="Pfam" id="PF03476">
    <property type="entry name" value="MOSC_N"/>
    <property type="match status" value="1"/>
</dbReference>
<dbReference type="InterPro" id="IPR011037">
    <property type="entry name" value="Pyrv_Knase-like_insert_dom_sf"/>
</dbReference>
<evidence type="ECO:0000256" key="1">
    <source>
        <dbReference type="SAM" id="Phobius"/>
    </source>
</evidence>
<dbReference type="GO" id="GO:0030151">
    <property type="term" value="F:molybdenum ion binding"/>
    <property type="evidence" value="ECO:0007669"/>
    <property type="project" value="InterPro"/>
</dbReference>
<dbReference type="PANTHER" id="PTHR14237">
    <property type="entry name" value="MOLYBDOPTERIN COFACTOR SULFURASE MOSC"/>
    <property type="match status" value="1"/>
</dbReference>
<dbReference type="Pfam" id="PF03473">
    <property type="entry name" value="MOSC"/>
    <property type="match status" value="1"/>
</dbReference>
<proteinExistence type="predicted"/>
<evidence type="ECO:0000313" key="4">
    <source>
        <dbReference type="Proteomes" id="UP000410492"/>
    </source>
</evidence>
<dbReference type="Proteomes" id="UP000410492">
    <property type="component" value="Unassembled WGS sequence"/>
</dbReference>
<dbReference type="PROSITE" id="PS51340">
    <property type="entry name" value="MOSC"/>
    <property type="match status" value="1"/>
</dbReference>
<dbReference type="InterPro" id="IPR005302">
    <property type="entry name" value="MoCF_Sase_C"/>
</dbReference>
<dbReference type="PANTHER" id="PTHR14237:SF19">
    <property type="entry name" value="MITOCHONDRIAL AMIDOXIME REDUCING COMPONENT 1"/>
    <property type="match status" value="1"/>
</dbReference>
<name>A0A653BZ40_CALMS</name>
<dbReference type="SUPFAM" id="SSF50800">
    <property type="entry name" value="PK beta-barrel domain-like"/>
    <property type="match status" value="1"/>
</dbReference>
<dbReference type="InterPro" id="IPR005303">
    <property type="entry name" value="MOCOS_middle"/>
</dbReference>
<gene>
    <name evidence="3" type="ORF">CALMAC_LOCUS4450</name>
</gene>
<dbReference type="GO" id="GO:0003824">
    <property type="term" value="F:catalytic activity"/>
    <property type="evidence" value="ECO:0007669"/>
    <property type="project" value="InterPro"/>
</dbReference>
<keyword evidence="1" id="KW-0812">Transmembrane</keyword>
<keyword evidence="1" id="KW-0472">Membrane</keyword>
<evidence type="ECO:0000313" key="3">
    <source>
        <dbReference type="EMBL" id="VEN40217.1"/>
    </source>
</evidence>
<dbReference type="SUPFAM" id="SSF141673">
    <property type="entry name" value="MOSC N-terminal domain-like"/>
    <property type="match status" value="1"/>
</dbReference>
<dbReference type="EMBL" id="CAACVG010006393">
    <property type="protein sequence ID" value="VEN40217.1"/>
    <property type="molecule type" value="Genomic_DNA"/>
</dbReference>
<feature type="domain" description="MOSC" evidence="2">
    <location>
        <begin position="161"/>
        <end position="334"/>
    </location>
</feature>
<organism evidence="3 4">
    <name type="scientific">Callosobruchus maculatus</name>
    <name type="common">Southern cowpea weevil</name>
    <name type="synonym">Pulse bruchid</name>
    <dbReference type="NCBI Taxonomy" id="64391"/>
    <lineage>
        <taxon>Eukaryota</taxon>
        <taxon>Metazoa</taxon>
        <taxon>Ecdysozoa</taxon>
        <taxon>Arthropoda</taxon>
        <taxon>Hexapoda</taxon>
        <taxon>Insecta</taxon>
        <taxon>Pterygota</taxon>
        <taxon>Neoptera</taxon>
        <taxon>Endopterygota</taxon>
        <taxon>Coleoptera</taxon>
        <taxon>Polyphaga</taxon>
        <taxon>Cucujiformia</taxon>
        <taxon>Chrysomeloidea</taxon>
        <taxon>Chrysomelidae</taxon>
        <taxon>Bruchinae</taxon>
        <taxon>Bruchini</taxon>
        <taxon>Callosobruchus</taxon>
    </lineage>
</organism>
<feature type="transmembrane region" description="Helical" evidence="1">
    <location>
        <begin position="6"/>
        <end position="25"/>
    </location>
</feature>
<dbReference type="OrthoDB" id="17255at2759"/>
<evidence type="ECO:0000259" key="2">
    <source>
        <dbReference type="PROSITE" id="PS51340"/>
    </source>
</evidence>
<sequence length="338" mass="39018">MVSNTTLCIAGGATAAAILGTLIYWRKKHEIIPWTWIEVGTLKEIDLYPLKSGRRIELTKVDVTEVGLRQASEDQKILVLRDRFLIVYTEKENEFRTARNYAKMVLIEVSAHDADHVLLDAPTMRTLYVKIPPQKPHKDVHVTVHRGEQINGIDCGNEAALWLSRYLLEKDFGLRLAYNDCSEHRDMTKTEYKLMECFKNFTRYSGGVYHDLTSIMLMNKASVQDLNKRMNNYQITVKNFRPNLLVEGPPPYDEDNWEWIKIGNVIFRNVAKCYRCFMTTIDPETGLSSSDREPLKSLEQYRPNDCPSKSPAMGVHLEVRKTGRVNVGDKIYVTRRKQ</sequence>
<accession>A0A653BZ40</accession>
<keyword evidence="1" id="KW-1133">Transmembrane helix</keyword>
<reference evidence="3 4" key="1">
    <citation type="submission" date="2019-01" db="EMBL/GenBank/DDBJ databases">
        <authorList>
            <person name="Sayadi A."/>
        </authorList>
    </citation>
    <scope>NUCLEOTIDE SEQUENCE [LARGE SCALE GENOMIC DNA]</scope>
</reference>
<protein>
    <recommendedName>
        <fullName evidence="2">MOSC domain-containing protein</fullName>
    </recommendedName>
</protein>
<dbReference type="GO" id="GO:0030170">
    <property type="term" value="F:pyridoxal phosphate binding"/>
    <property type="evidence" value="ECO:0007669"/>
    <property type="project" value="InterPro"/>
</dbReference>